<protein>
    <recommendedName>
        <fullName evidence="7">Serine protease</fullName>
        <ecNumber evidence="7">3.4.21.-</ecNumber>
    </recommendedName>
</protein>
<evidence type="ECO:0000256" key="1">
    <source>
        <dbReference type="ARBA" id="ARBA00001913"/>
    </source>
</evidence>
<dbReference type="PRINTS" id="PR00839">
    <property type="entry name" value="V8PROTEASE"/>
</dbReference>
<dbReference type="Proteomes" id="UP000194841">
    <property type="component" value="Unassembled WGS sequence"/>
</dbReference>
<comment type="caution">
    <text evidence="9">The sequence shown here is derived from an EMBL/GenBank/DDBJ whole genome shotgun (WGS) entry which is preliminary data.</text>
</comment>
<dbReference type="GO" id="GO:0006508">
    <property type="term" value="P:proteolysis"/>
    <property type="evidence" value="ECO:0007669"/>
    <property type="project" value="UniProtKB-KW"/>
</dbReference>
<dbReference type="InterPro" id="IPR008256">
    <property type="entry name" value="Peptidase_S1B"/>
</dbReference>
<feature type="domain" description="PKD" evidence="8">
    <location>
        <begin position="438"/>
        <end position="496"/>
    </location>
</feature>
<dbReference type="CDD" id="cd00146">
    <property type="entry name" value="PKD"/>
    <property type="match status" value="1"/>
</dbReference>
<comment type="cofactor">
    <cofactor evidence="1">
        <name>Ca(2+)</name>
        <dbReference type="ChEBI" id="CHEBI:29108"/>
    </cofactor>
</comment>
<reference evidence="9 10" key="1">
    <citation type="submission" date="2017-02" db="EMBL/GenBank/DDBJ databases">
        <title>Pseudoalteromonas ulvae TC14 Genome.</title>
        <authorList>
            <person name="Molmeret M."/>
        </authorList>
    </citation>
    <scope>NUCLEOTIDE SEQUENCE [LARGE SCALE GENOMIC DNA]</scope>
    <source>
        <strain evidence="9">TC14</strain>
    </source>
</reference>
<evidence type="ECO:0000313" key="10">
    <source>
        <dbReference type="Proteomes" id="UP000194841"/>
    </source>
</evidence>
<comment type="similarity">
    <text evidence="2 7">Belongs to the peptidase S1B family.</text>
</comment>
<dbReference type="InterPro" id="IPR009003">
    <property type="entry name" value="Peptidase_S1_PA"/>
</dbReference>
<dbReference type="PROSITE" id="PS50093">
    <property type="entry name" value="PKD"/>
    <property type="match status" value="1"/>
</dbReference>
<keyword evidence="10" id="KW-1185">Reference proteome</keyword>
<accession>A0A244CQW6</accession>
<keyword evidence="5 7" id="KW-0378">Hydrolase</keyword>
<dbReference type="Pfam" id="PF04151">
    <property type="entry name" value="PPC"/>
    <property type="match status" value="2"/>
</dbReference>
<dbReference type="EMBL" id="MWPV01000002">
    <property type="protein sequence ID" value="OUL58017.1"/>
    <property type="molecule type" value="Genomic_DNA"/>
</dbReference>
<evidence type="ECO:0000256" key="4">
    <source>
        <dbReference type="ARBA" id="ARBA00022729"/>
    </source>
</evidence>
<dbReference type="Gene3D" id="2.60.40.10">
    <property type="entry name" value="Immunoglobulins"/>
    <property type="match status" value="1"/>
</dbReference>
<dbReference type="PANTHER" id="PTHR36234">
    <property type="entry name" value="LYSYL ENDOPEPTIDASE"/>
    <property type="match status" value="1"/>
</dbReference>
<dbReference type="EC" id="3.4.21.-" evidence="7"/>
<proteinExistence type="inferred from homology"/>
<dbReference type="SUPFAM" id="SSF50494">
    <property type="entry name" value="Trypsin-like serine proteases"/>
    <property type="match status" value="1"/>
</dbReference>
<evidence type="ECO:0000256" key="2">
    <source>
        <dbReference type="ARBA" id="ARBA00008764"/>
    </source>
</evidence>
<dbReference type="SMART" id="SM00089">
    <property type="entry name" value="PKD"/>
    <property type="match status" value="1"/>
</dbReference>
<dbReference type="GO" id="GO:0008236">
    <property type="term" value="F:serine-type peptidase activity"/>
    <property type="evidence" value="ECO:0007669"/>
    <property type="project" value="UniProtKB-KW"/>
</dbReference>
<sequence>MKLHQCVPLIALALYGQYSLADVNELTMLQYTSAAKKTTIGEQANTHLTLSAQLSVASDQGQVISQTISHSGADYIKVHFAQVQLNGNAKLVVRNENNTERYEYSADNMSAATQDSTAGDDGVHTFSAMSVSNDNVIIEYYPDQAASSQQSEFGIIDSYFYGTESSTSADLNSSDDLAPLSTCGVNERKDVQCWANSHPTEFERSRPVARLVIGGRSLCTGWRVGSDNKLFTNNHCVETASELASTEVWFNYQHTSCNGSSRETVVKVTGKEFFKTDYTLDYTLFSVNDFASISQFGYLGLDVRNAVQGERIYIPQHGAGNPKELAIESDQDSNGLCQVNAPSTTGRGSNTDIGYSCDTIGGSSGSPVLAASSNSVIALHHLGGCYNKGAKISQIWPQVASYFNDVVPIGDNNGNNPPPPTARFSYNCDLTQCRFDGSDSSSGATINSYNWDFGNSQTDSGVTSVHTFASAGTYDVSLTVQDSNNRSNTLTKQVEVSDGIPAEQELIKGQVLNGLSGSTNQESFYYIDLPDGARDLKVSLSGGSGDADLYVKKGSKPTSSDYDCRPFKNGNNESCTVDLGAGRYFAMLKGYRAYSGVSLVADYSTQTTPPPTDGDSTEIIDRAYGFPGFWNRYNYTVPAGKTSITVTTSGSIGDISLYVKVDGNVTNTQFDCQSTNTGSNESCTVAVSAGQTLQIGLLGVLSYDWVKVVATAN</sequence>
<name>A0A244CQW6_PSEDV</name>
<dbReference type="InterPro" id="IPR013783">
    <property type="entry name" value="Ig-like_fold"/>
</dbReference>
<organism evidence="9 10">
    <name type="scientific">Pseudoalteromonas ulvae</name>
    <dbReference type="NCBI Taxonomy" id="107327"/>
    <lineage>
        <taxon>Bacteria</taxon>
        <taxon>Pseudomonadati</taxon>
        <taxon>Pseudomonadota</taxon>
        <taxon>Gammaproteobacteria</taxon>
        <taxon>Alteromonadales</taxon>
        <taxon>Pseudoalteromonadaceae</taxon>
        <taxon>Pseudoalteromonas</taxon>
    </lineage>
</organism>
<dbReference type="InterPro" id="IPR035986">
    <property type="entry name" value="PKD_dom_sf"/>
</dbReference>
<evidence type="ECO:0000313" key="9">
    <source>
        <dbReference type="EMBL" id="OUL58017.1"/>
    </source>
</evidence>
<dbReference type="AlphaFoldDB" id="A0A244CQW6"/>
<keyword evidence="3 7" id="KW-0645">Protease</keyword>
<dbReference type="InterPro" id="IPR000601">
    <property type="entry name" value="PKD_dom"/>
</dbReference>
<keyword evidence="6 7" id="KW-0720">Serine protease</keyword>
<evidence type="ECO:0000256" key="7">
    <source>
        <dbReference type="RuleBase" id="RU004296"/>
    </source>
</evidence>
<evidence type="ECO:0000256" key="6">
    <source>
        <dbReference type="ARBA" id="ARBA00022825"/>
    </source>
</evidence>
<evidence type="ECO:0000256" key="5">
    <source>
        <dbReference type="ARBA" id="ARBA00022801"/>
    </source>
</evidence>
<dbReference type="OrthoDB" id="5928962at2"/>
<dbReference type="SUPFAM" id="SSF49299">
    <property type="entry name" value="PKD domain"/>
    <property type="match status" value="1"/>
</dbReference>
<dbReference type="PANTHER" id="PTHR36234:SF5">
    <property type="entry name" value="LYSYL ENDOPEPTIDASE"/>
    <property type="match status" value="1"/>
</dbReference>
<dbReference type="InterPro" id="IPR007280">
    <property type="entry name" value="Peptidase_C_arc/bac"/>
</dbReference>
<evidence type="ECO:0000256" key="3">
    <source>
        <dbReference type="ARBA" id="ARBA00022670"/>
    </source>
</evidence>
<dbReference type="Pfam" id="PF13365">
    <property type="entry name" value="Trypsin_2"/>
    <property type="match status" value="1"/>
</dbReference>
<dbReference type="InterPro" id="IPR022409">
    <property type="entry name" value="PKD/Chitinase_dom"/>
</dbReference>
<gene>
    <name evidence="9" type="ORF">B1199_06565</name>
</gene>
<dbReference type="RefSeq" id="WP_086743324.1">
    <property type="nucleotide sequence ID" value="NZ_MWPV01000002.1"/>
</dbReference>
<evidence type="ECO:0000259" key="8">
    <source>
        <dbReference type="PROSITE" id="PS50093"/>
    </source>
</evidence>
<dbReference type="Pfam" id="PF18911">
    <property type="entry name" value="PKD_4"/>
    <property type="match status" value="1"/>
</dbReference>
<dbReference type="InterPro" id="IPR043504">
    <property type="entry name" value="Peptidase_S1_PA_chymotrypsin"/>
</dbReference>
<dbReference type="Gene3D" id="2.40.10.10">
    <property type="entry name" value="Trypsin-like serine proteases"/>
    <property type="match status" value="2"/>
</dbReference>
<keyword evidence="4" id="KW-0732">Signal</keyword>
<dbReference type="Gene3D" id="2.60.120.380">
    <property type="match status" value="2"/>
</dbReference>